<dbReference type="Proteomes" id="UP000094969">
    <property type="component" value="Chromosome"/>
</dbReference>
<reference evidence="2 3" key="1">
    <citation type="journal article" date="2015" name="Antonie Van Leeuwenhoek">
        <title>Bosea vaviloviae sp. nov., a new species of slow-growing rhizobia isolated from nodules of the relict species Vavilovia formosa (Stev.) Fed.</title>
        <authorList>
            <person name="Safronova V.I."/>
            <person name="Kuznetsova I.G."/>
            <person name="Sazanova A.L."/>
            <person name="Kimeklis A.K."/>
            <person name="Belimov A.A."/>
            <person name="Andronov E.E."/>
            <person name="Pinaev A.G."/>
            <person name="Chizhevskaya E.P."/>
            <person name="Pukhaev A.R."/>
            <person name="Popov K.P."/>
            <person name="Willems A."/>
            <person name="Tikhonovich I.A."/>
        </authorList>
    </citation>
    <scope>NUCLEOTIDE SEQUENCE [LARGE SCALE GENOMIC DNA]</scope>
    <source>
        <strain evidence="2 3">Vaf18</strain>
    </source>
</reference>
<dbReference type="PANTHER" id="PTHR42912:SF93">
    <property type="entry name" value="N6-ADENOSINE-METHYLTRANSFERASE TMT1A"/>
    <property type="match status" value="1"/>
</dbReference>
<keyword evidence="3" id="KW-1185">Reference proteome</keyword>
<dbReference type="SUPFAM" id="SSF53335">
    <property type="entry name" value="S-adenosyl-L-methionine-dependent methyltransferases"/>
    <property type="match status" value="1"/>
</dbReference>
<dbReference type="EMBL" id="CP017147">
    <property type="protein sequence ID" value="AOO81057.1"/>
    <property type="molecule type" value="Genomic_DNA"/>
</dbReference>
<protein>
    <submittedName>
        <fullName evidence="2">Methyltransferase</fullName>
    </submittedName>
</protein>
<feature type="domain" description="Methyltransferase type 11" evidence="1">
    <location>
        <begin position="50"/>
        <end position="143"/>
    </location>
</feature>
<dbReference type="InterPro" id="IPR029063">
    <property type="entry name" value="SAM-dependent_MTases_sf"/>
</dbReference>
<accession>A0A1D7U107</accession>
<organism evidence="2 3">
    <name type="scientific">Bosea vaviloviae</name>
    <dbReference type="NCBI Taxonomy" id="1526658"/>
    <lineage>
        <taxon>Bacteria</taxon>
        <taxon>Pseudomonadati</taxon>
        <taxon>Pseudomonadota</taxon>
        <taxon>Alphaproteobacteria</taxon>
        <taxon>Hyphomicrobiales</taxon>
        <taxon>Boseaceae</taxon>
        <taxon>Bosea</taxon>
    </lineage>
</organism>
<dbReference type="CDD" id="cd02440">
    <property type="entry name" value="AdoMet_MTases"/>
    <property type="match status" value="1"/>
</dbReference>
<dbReference type="KEGG" id="bvv:BHK69_11810"/>
<dbReference type="GO" id="GO:0032259">
    <property type="term" value="P:methylation"/>
    <property type="evidence" value="ECO:0007669"/>
    <property type="project" value="UniProtKB-KW"/>
</dbReference>
<evidence type="ECO:0000313" key="2">
    <source>
        <dbReference type="EMBL" id="AOO81057.1"/>
    </source>
</evidence>
<evidence type="ECO:0000259" key="1">
    <source>
        <dbReference type="Pfam" id="PF08241"/>
    </source>
</evidence>
<dbReference type="InterPro" id="IPR050508">
    <property type="entry name" value="Methyltransf_Superfamily"/>
</dbReference>
<dbReference type="RefSeq" id="WP_069690272.1">
    <property type="nucleotide sequence ID" value="NZ_CP017147.1"/>
</dbReference>
<sequence length="265" mass="29301">MDASEVAACWEANAETWTRHARAGYDLYRDALNTPAFMANLPSVTGFVGLDIGCGEGANTRQIAKAGAAMTGIDIAPTFIRHAQEAEAAAPLGITYRLADGMELPFADASFDFTTAFMSLMDMPHQDRVLAEAARVLKPDGFLQFSILHPCFATPSRRVLRDEHKTVLGIEVRDYFRATDGEIETWRFGAAPEHEKAKVEPFKVPRFHRTLSEWVNLIIAAGFAVEHMHEPQIDAETAAREPYLADTRVAPLFLHMRVRKPASSG</sequence>
<dbReference type="PANTHER" id="PTHR42912">
    <property type="entry name" value="METHYLTRANSFERASE"/>
    <property type="match status" value="1"/>
</dbReference>
<evidence type="ECO:0000313" key="3">
    <source>
        <dbReference type="Proteomes" id="UP000094969"/>
    </source>
</evidence>
<dbReference type="Pfam" id="PF08241">
    <property type="entry name" value="Methyltransf_11"/>
    <property type="match status" value="1"/>
</dbReference>
<gene>
    <name evidence="2" type="ORF">BHK69_11810</name>
</gene>
<dbReference type="OrthoDB" id="9787738at2"/>
<proteinExistence type="predicted"/>
<dbReference type="InterPro" id="IPR013216">
    <property type="entry name" value="Methyltransf_11"/>
</dbReference>
<dbReference type="GO" id="GO:0008757">
    <property type="term" value="F:S-adenosylmethionine-dependent methyltransferase activity"/>
    <property type="evidence" value="ECO:0007669"/>
    <property type="project" value="InterPro"/>
</dbReference>
<dbReference type="Gene3D" id="3.40.50.150">
    <property type="entry name" value="Vaccinia Virus protein VP39"/>
    <property type="match status" value="1"/>
</dbReference>
<name>A0A1D7U107_9HYPH</name>
<keyword evidence="2" id="KW-0489">Methyltransferase</keyword>
<keyword evidence="2" id="KW-0808">Transferase</keyword>
<dbReference type="AlphaFoldDB" id="A0A1D7U107"/>